<dbReference type="Proteomes" id="UP000887565">
    <property type="component" value="Unplaced"/>
</dbReference>
<proteinExistence type="predicted"/>
<dbReference type="WBParaSite" id="nRc.2.0.1.t41050-RA">
    <property type="protein sequence ID" value="nRc.2.0.1.t41050-RA"/>
    <property type="gene ID" value="nRc.2.0.1.g41050"/>
</dbReference>
<sequence length="66" mass="7356">MEHAFLERFANWNKTNKLSSVVTVGPSGLFCMVQKSIQLLQFSVGRTVASRQAKKFVIRVVGSDVL</sequence>
<evidence type="ECO:0000313" key="1">
    <source>
        <dbReference type="Proteomes" id="UP000887565"/>
    </source>
</evidence>
<accession>A0A915KSH1</accession>
<evidence type="ECO:0000313" key="2">
    <source>
        <dbReference type="WBParaSite" id="nRc.2.0.1.t41050-RA"/>
    </source>
</evidence>
<protein>
    <submittedName>
        <fullName evidence="2">Uncharacterized protein</fullName>
    </submittedName>
</protein>
<keyword evidence="1" id="KW-1185">Reference proteome</keyword>
<reference evidence="2" key="1">
    <citation type="submission" date="2022-11" db="UniProtKB">
        <authorList>
            <consortium name="WormBaseParasite"/>
        </authorList>
    </citation>
    <scope>IDENTIFICATION</scope>
</reference>
<name>A0A915KSH1_ROMCU</name>
<organism evidence="1 2">
    <name type="scientific">Romanomermis culicivorax</name>
    <name type="common">Nematode worm</name>
    <dbReference type="NCBI Taxonomy" id="13658"/>
    <lineage>
        <taxon>Eukaryota</taxon>
        <taxon>Metazoa</taxon>
        <taxon>Ecdysozoa</taxon>
        <taxon>Nematoda</taxon>
        <taxon>Enoplea</taxon>
        <taxon>Dorylaimia</taxon>
        <taxon>Mermithida</taxon>
        <taxon>Mermithoidea</taxon>
        <taxon>Mermithidae</taxon>
        <taxon>Romanomermis</taxon>
    </lineage>
</organism>
<dbReference type="AlphaFoldDB" id="A0A915KSH1"/>